<dbReference type="Proteomes" id="UP000005239">
    <property type="component" value="Unassembled WGS sequence"/>
</dbReference>
<accession>A0A2A6BEJ0</accession>
<gene>
    <name evidence="1" type="primary">WBGene00089683</name>
</gene>
<keyword evidence="2" id="KW-1185">Reference proteome</keyword>
<evidence type="ECO:0000313" key="2">
    <source>
        <dbReference type="Proteomes" id="UP000005239"/>
    </source>
</evidence>
<dbReference type="EnsemblMetazoa" id="PPA00129.1">
    <property type="protein sequence ID" value="PPA00129.1"/>
    <property type="gene ID" value="WBGene00089683"/>
</dbReference>
<reference evidence="1" key="2">
    <citation type="submission" date="2022-06" db="UniProtKB">
        <authorList>
            <consortium name="EnsemblMetazoa"/>
        </authorList>
    </citation>
    <scope>IDENTIFICATION</scope>
    <source>
        <strain evidence="1">PS312</strain>
    </source>
</reference>
<sequence>MPEYDQDLEAVFPLKDRRRSCCLAPCTCGKTTERMVSIHFFIILVASLQSFSVFLFAGTPRDDNGILTAYIGCALSLLPLPFLLFALYGIVYNRPNLILVLVVFLLFLIAMYIVLIVLDLQYELLSLPHFAFVLIAMSTLHAIHAIRVMLRQRAEMIDRALSYSHALSPSLTDEKAYGMGRVRIEGREGGMRLEKVTRAGRDICSMEKEGEDVLPFSTDVPTLDIANPHLRWLLSPPLFSFTNEQFALFHIRFSILAAHIQILSIYHGGYNPGALTAYLLPYFVCIILAPIPFHFSAGVALTTKKGLEFIGAFRFFFVAFSNYNYYLYSFGGSIRFLLALAYFFYLLQATRVMLRVVYDFRKIRETSGV</sequence>
<organism evidence="1 2">
    <name type="scientific">Pristionchus pacificus</name>
    <name type="common">Parasitic nematode worm</name>
    <dbReference type="NCBI Taxonomy" id="54126"/>
    <lineage>
        <taxon>Eukaryota</taxon>
        <taxon>Metazoa</taxon>
        <taxon>Ecdysozoa</taxon>
        <taxon>Nematoda</taxon>
        <taxon>Chromadorea</taxon>
        <taxon>Rhabditida</taxon>
        <taxon>Rhabditina</taxon>
        <taxon>Diplogasteromorpha</taxon>
        <taxon>Diplogasteroidea</taxon>
        <taxon>Neodiplogasteridae</taxon>
        <taxon>Pristionchus</taxon>
    </lineage>
</organism>
<protein>
    <submittedName>
        <fullName evidence="1">Uncharacterized protein</fullName>
    </submittedName>
</protein>
<reference evidence="2" key="1">
    <citation type="journal article" date="2008" name="Nat. Genet.">
        <title>The Pristionchus pacificus genome provides a unique perspective on nematode lifestyle and parasitism.</title>
        <authorList>
            <person name="Dieterich C."/>
            <person name="Clifton S.W."/>
            <person name="Schuster L.N."/>
            <person name="Chinwalla A."/>
            <person name="Delehaunty K."/>
            <person name="Dinkelacker I."/>
            <person name="Fulton L."/>
            <person name="Fulton R."/>
            <person name="Godfrey J."/>
            <person name="Minx P."/>
            <person name="Mitreva M."/>
            <person name="Roeseler W."/>
            <person name="Tian H."/>
            <person name="Witte H."/>
            <person name="Yang S.P."/>
            <person name="Wilson R.K."/>
            <person name="Sommer R.J."/>
        </authorList>
    </citation>
    <scope>NUCLEOTIDE SEQUENCE [LARGE SCALE GENOMIC DNA]</scope>
    <source>
        <strain evidence="2">PS312</strain>
    </source>
</reference>
<dbReference type="AlphaFoldDB" id="A0A2A6BEJ0"/>
<evidence type="ECO:0000313" key="1">
    <source>
        <dbReference type="EnsemblMetazoa" id="PPA00129.1"/>
    </source>
</evidence>
<name>A0A2A6BEJ0_PRIPA</name>
<proteinExistence type="predicted"/>
<accession>A0A8R1U1L4</accession>